<feature type="transmembrane region" description="Helical" evidence="7">
    <location>
        <begin position="9"/>
        <end position="27"/>
    </location>
</feature>
<feature type="transmembrane region" description="Helical" evidence="7">
    <location>
        <begin position="99"/>
        <end position="119"/>
    </location>
</feature>
<keyword evidence="4 7" id="KW-0812">Transmembrane</keyword>
<dbReference type="InterPro" id="IPR035906">
    <property type="entry name" value="MetI-like_sf"/>
</dbReference>
<dbReference type="Proteomes" id="UP000239477">
    <property type="component" value="Chromosome"/>
</dbReference>
<feature type="transmembrane region" description="Helical" evidence="7">
    <location>
        <begin position="177"/>
        <end position="196"/>
    </location>
</feature>
<dbReference type="Gene3D" id="1.10.3720.10">
    <property type="entry name" value="MetI-like"/>
    <property type="match status" value="1"/>
</dbReference>
<keyword evidence="2 7" id="KW-0813">Transport</keyword>
<dbReference type="OrthoDB" id="9803623at2"/>
<comment type="similarity">
    <text evidence="7">Belongs to the binding-protein-dependent transport system permease family.</text>
</comment>
<dbReference type="PANTHER" id="PTHR43163:SF6">
    <property type="entry name" value="DIPEPTIDE TRANSPORT SYSTEM PERMEASE PROTEIN DPPB-RELATED"/>
    <property type="match status" value="1"/>
</dbReference>
<dbReference type="GO" id="GO:0055085">
    <property type="term" value="P:transmembrane transport"/>
    <property type="evidence" value="ECO:0007669"/>
    <property type="project" value="InterPro"/>
</dbReference>
<dbReference type="Pfam" id="PF19300">
    <property type="entry name" value="BPD_transp_1_N"/>
    <property type="match status" value="1"/>
</dbReference>
<feature type="transmembrane region" description="Helical" evidence="7">
    <location>
        <begin position="235"/>
        <end position="261"/>
    </location>
</feature>
<evidence type="ECO:0000313" key="10">
    <source>
        <dbReference type="Proteomes" id="UP000239477"/>
    </source>
</evidence>
<dbReference type="PANTHER" id="PTHR43163">
    <property type="entry name" value="DIPEPTIDE TRANSPORT SYSTEM PERMEASE PROTEIN DPPB-RELATED"/>
    <property type="match status" value="1"/>
</dbReference>
<dbReference type="PROSITE" id="PS50928">
    <property type="entry name" value="ABC_TM1"/>
    <property type="match status" value="1"/>
</dbReference>
<evidence type="ECO:0000256" key="3">
    <source>
        <dbReference type="ARBA" id="ARBA00022475"/>
    </source>
</evidence>
<keyword evidence="5 7" id="KW-1133">Transmembrane helix</keyword>
<keyword evidence="6 7" id="KW-0472">Membrane</keyword>
<dbReference type="SUPFAM" id="SSF161098">
    <property type="entry name" value="MetI-like"/>
    <property type="match status" value="1"/>
</dbReference>
<evidence type="ECO:0000256" key="6">
    <source>
        <dbReference type="ARBA" id="ARBA00023136"/>
    </source>
</evidence>
<comment type="subcellular location">
    <subcellularLocation>
        <location evidence="1 7">Cell membrane</location>
        <topology evidence="1 7">Multi-pass membrane protein</topology>
    </subcellularLocation>
</comment>
<dbReference type="InterPro" id="IPR000515">
    <property type="entry name" value="MetI-like"/>
</dbReference>
<evidence type="ECO:0000256" key="7">
    <source>
        <dbReference type="RuleBase" id="RU363032"/>
    </source>
</evidence>
<evidence type="ECO:0000259" key="8">
    <source>
        <dbReference type="PROSITE" id="PS50928"/>
    </source>
</evidence>
<evidence type="ECO:0000256" key="5">
    <source>
        <dbReference type="ARBA" id="ARBA00022989"/>
    </source>
</evidence>
<keyword evidence="3" id="KW-1003">Cell membrane</keyword>
<gene>
    <name evidence="9" type="ORF">CLM73_10630</name>
</gene>
<dbReference type="RefSeq" id="WP_105238401.1">
    <property type="nucleotide sequence ID" value="NZ_CP023270.1"/>
</dbReference>
<sequence length="313" mass="33817">MLNLIFKRVLAAIPVMLVVATVVFLLLRLAPGDPARVIAGDMASEEAVAQVRADMGLDRPLPTQYALAMGALLQGDLGSSIISKDPVTTLIGQRLGPTMALAICAILLTIFAAIPLGVFSAWWHKGLFDRVTLAVTVLAFSVPAFVVGYLLILAFSVKLNWFPVQGYAGLAAGFGTFLYHMALPTITLATVFVALITRITRGSMLEVLGEDFVRTARAKGVPERYVLYRHALRNAAVPIVTVIGLALTTLISGVVVTETIFNIPGVGRLIVDAVLARDYPVVQGTILFFSFVYVFINLAIDLLYVVLDPRIRY</sequence>
<evidence type="ECO:0000256" key="4">
    <source>
        <dbReference type="ARBA" id="ARBA00022692"/>
    </source>
</evidence>
<dbReference type="AlphaFoldDB" id="A0A2S0I656"/>
<evidence type="ECO:0000256" key="1">
    <source>
        <dbReference type="ARBA" id="ARBA00004651"/>
    </source>
</evidence>
<dbReference type="EMBL" id="CP023270">
    <property type="protein sequence ID" value="AVJ27526.1"/>
    <property type="molecule type" value="Genomic_DNA"/>
</dbReference>
<proteinExistence type="inferred from homology"/>
<dbReference type="InterPro" id="IPR045621">
    <property type="entry name" value="BPD_transp_1_N"/>
</dbReference>
<accession>A0A2S0I656</accession>
<reference evidence="9 10" key="1">
    <citation type="submission" date="2017-09" db="EMBL/GenBank/DDBJ databases">
        <title>Genomic, metabolic, and phenotypic characteristics of bacterial isolates from the natural microbiome of the model nematode Caenorhabditis elegans.</title>
        <authorList>
            <person name="Zimmermann J."/>
            <person name="Obeng N."/>
            <person name="Yang W."/>
            <person name="Obeng O."/>
            <person name="Kissoyan K."/>
            <person name="Pees B."/>
            <person name="Dirksen P."/>
            <person name="Hoppner M."/>
            <person name="Franke A."/>
            <person name="Rosenstiel P."/>
            <person name="Leippe M."/>
            <person name="Dierking K."/>
            <person name="Kaleta C."/>
            <person name="Schulenburg H."/>
        </authorList>
    </citation>
    <scope>NUCLEOTIDE SEQUENCE [LARGE SCALE GENOMIC DNA]</scope>
    <source>
        <strain evidence="9 10">MYb73</strain>
    </source>
</reference>
<feature type="transmembrane region" description="Helical" evidence="7">
    <location>
        <begin position="281"/>
        <end position="307"/>
    </location>
</feature>
<organism evidence="9 10">
    <name type="scientific">Achromobacter spanius</name>
    <dbReference type="NCBI Taxonomy" id="217203"/>
    <lineage>
        <taxon>Bacteria</taxon>
        <taxon>Pseudomonadati</taxon>
        <taxon>Pseudomonadota</taxon>
        <taxon>Betaproteobacteria</taxon>
        <taxon>Burkholderiales</taxon>
        <taxon>Alcaligenaceae</taxon>
        <taxon>Achromobacter</taxon>
    </lineage>
</organism>
<protein>
    <submittedName>
        <fullName evidence="9">Peptide ABC transporter</fullName>
    </submittedName>
</protein>
<dbReference type="GO" id="GO:0005886">
    <property type="term" value="C:plasma membrane"/>
    <property type="evidence" value="ECO:0007669"/>
    <property type="project" value="UniProtKB-SubCell"/>
</dbReference>
<feature type="transmembrane region" description="Helical" evidence="7">
    <location>
        <begin position="131"/>
        <end position="157"/>
    </location>
</feature>
<keyword evidence="10" id="KW-1185">Reference proteome</keyword>
<dbReference type="CDD" id="cd06261">
    <property type="entry name" value="TM_PBP2"/>
    <property type="match status" value="1"/>
</dbReference>
<evidence type="ECO:0000256" key="2">
    <source>
        <dbReference type="ARBA" id="ARBA00022448"/>
    </source>
</evidence>
<dbReference type="Pfam" id="PF00528">
    <property type="entry name" value="BPD_transp_1"/>
    <property type="match status" value="1"/>
</dbReference>
<evidence type="ECO:0000313" key="9">
    <source>
        <dbReference type="EMBL" id="AVJ27526.1"/>
    </source>
</evidence>
<name>A0A2S0I656_9BURK</name>
<feature type="domain" description="ABC transmembrane type-1" evidence="8">
    <location>
        <begin position="95"/>
        <end position="304"/>
    </location>
</feature>